<accession>A0AAV2SCS0</accession>
<dbReference type="EMBL" id="CAXKWB010054780">
    <property type="protein sequence ID" value="CAL4176118.1"/>
    <property type="molecule type" value="Genomic_DNA"/>
</dbReference>
<gene>
    <name evidence="1" type="ORF">MNOR_LOCUS34755</name>
</gene>
<organism evidence="1 2">
    <name type="scientific">Meganyctiphanes norvegica</name>
    <name type="common">Northern krill</name>
    <name type="synonym">Thysanopoda norvegica</name>
    <dbReference type="NCBI Taxonomy" id="48144"/>
    <lineage>
        <taxon>Eukaryota</taxon>
        <taxon>Metazoa</taxon>
        <taxon>Ecdysozoa</taxon>
        <taxon>Arthropoda</taxon>
        <taxon>Crustacea</taxon>
        <taxon>Multicrustacea</taxon>
        <taxon>Malacostraca</taxon>
        <taxon>Eumalacostraca</taxon>
        <taxon>Eucarida</taxon>
        <taxon>Euphausiacea</taxon>
        <taxon>Euphausiidae</taxon>
        <taxon>Meganyctiphanes</taxon>
    </lineage>
</organism>
<dbReference type="Proteomes" id="UP001497623">
    <property type="component" value="Unassembled WGS sequence"/>
</dbReference>
<feature type="non-terminal residue" evidence="1">
    <location>
        <position position="129"/>
    </location>
</feature>
<reference evidence="1 2" key="1">
    <citation type="submission" date="2024-05" db="EMBL/GenBank/DDBJ databases">
        <authorList>
            <person name="Wallberg A."/>
        </authorList>
    </citation>
    <scope>NUCLEOTIDE SEQUENCE [LARGE SCALE GENOMIC DNA]</scope>
</reference>
<comment type="caution">
    <text evidence="1">The sequence shown here is derived from an EMBL/GenBank/DDBJ whole genome shotgun (WGS) entry which is preliminary data.</text>
</comment>
<dbReference type="AlphaFoldDB" id="A0AAV2SCS0"/>
<keyword evidence="2" id="KW-1185">Reference proteome</keyword>
<evidence type="ECO:0000313" key="2">
    <source>
        <dbReference type="Proteomes" id="UP001497623"/>
    </source>
</evidence>
<proteinExistence type="predicted"/>
<protein>
    <submittedName>
        <fullName evidence="1">Uncharacterized protein</fullName>
    </submittedName>
</protein>
<name>A0AAV2SCS0_MEGNR</name>
<sequence length="129" mass="15031">MATSVEENDVTINIHGTIQAPKKNEMMFNSDMMYNRIIRICLTYLFRHIPRFFMGVVDTSSFSKKKLPPTLVTGNRTRLACYREKTPENQEVHTAKTTGTKNILKPQREYPCENGKMSHTFPYTNVYFE</sequence>
<evidence type="ECO:0000313" key="1">
    <source>
        <dbReference type="EMBL" id="CAL4176118.1"/>
    </source>
</evidence>